<dbReference type="PANTHER" id="PTHR30181:SF3">
    <property type="entry name" value="MULTIPHOSPHORYL TRANSFER PROTEIN"/>
    <property type="match status" value="1"/>
</dbReference>
<accession>A0A4P8YSA0</accession>
<comment type="subcellular location">
    <subcellularLocation>
        <location evidence="1">Cytoplasm</location>
    </subcellularLocation>
</comment>
<dbReference type="NCBIfam" id="TIGR01003">
    <property type="entry name" value="PTS_HPr_family"/>
    <property type="match status" value="1"/>
</dbReference>
<dbReference type="GO" id="GO:0016301">
    <property type="term" value="F:kinase activity"/>
    <property type="evidence" value="ECO:0007669"/>
    <property type="project" value="UniProtKB-KW"/>
</dbReference>
<evidence type="ECO:0000259" key="9">
    <source>
        <dbReference type="PROSITE" id="PS51350"/>
    </source>
</evidence>
<dbReference type="GO" id="GO:0005737">
    <property type="term" value="C:cytoplasm"/>
    <property type="evidence" value="ECO:0007669"/>
    <property type="project" value="UniProtKB-SubCell"/>
</dbReference>
<dbReference type="CDD" id="cd00367">
    <property type="entry name" value="PTS-HPr_like"/>
    <property type="match status" value="1"/>
</dbReference>
<dbReference type="InterPro" id="IPR002114">
    <property type="entry name" value="PTS_HPr_Ser_P_site"/>
</dbReference>
<sequence>MEKRPHSQLILDADTLLLDAETRDLAVLQALNIGMLKARGAIDDAFAHSASGQHPNNLGQGIWLNDSLDGNLVSAVAISRPREPFLVNGQPVALLMTVSVADDEALWILGRLSSLLSQQQGERLLRACPAGLLALLTRDEAAPQTADFVVRNEYGIHARPGAVLVNIIKQFKSDITVTNLDGTGRAASGRSLMKIVALGAKKGHRLRFTACGEDASPMLKAIGDGIASGLGEGVA</sequence>
<dbReference type="GO" id="GO:0090563">
    <property type="term" value="F:protein-phosphocysteine-sugar phosphotransferase activity"/>
    <property type="evidence" value="ECO:0007669"/>
    <property type="project" value="TreeGrafter"/>
</dbReference>
<dbReference type="SUPFAM" id="SSF55804">
    <property type="entry name" value="Phoshotransferase/anion transport protein"/>
    <property type="match status" value="1"/>
</dbReference>
<dbReference type="GO" id="GO:0005886">
    <property type="term" value="C:plasma membrane"/>
    <property type="evidence" value="ECO:0007669"/>
    <property type="project" value="TreeGrafter"/>
</dbReference>
<evidence type="ECO:0000256" key="7">
    <source>
        <dbReference type="ARBA" id="ARBA00022683"/>
    </source>
</evidence>
<dbReference type="AlphaFoldDB" id="A0A4P8YSA0"/>
<organism evidence="10 11">
    <name type="scientific">Jejubacter calystegiae</name>
    <dbReference type="NCBI Taxonomy" id="2579935"/>
    <lineage>
        <taxon>Bacteria</taxon>
        <taxon>Pseudomonadati</taxon>
        <taxon>Pseudomonadota</taxon>
        <taxon>Gammaproteobacteria</taxon>
        <taxon>Enterobacterales</taxon>
        <taxon>Enterobacteriaceae</taxon>
        <taxon>Jejubacter</taxon>
    </lineage>
</organism>
<dbReference type="OrthoDB" id="1640042at2"/>
<evidence type="ECO:0000256" key="4">
    <source>
        <dbReference type="ARBA" id="ARBA00022553"/>
    </source>
</evidence>
<dbReference type="InterPro" id="IPR001020">
    <property type="entry name" value="PTS_HPr_His_P_site"/>
</dbReference>
<dbReference type="PRINTS" id="PR00107">
    <property type="entry name" value="PHOSPHOCPHPR"/>
</dbReference>
<dbReference type="InterPro" id="IPR016152">
    <property type="entry name" value="PTrfase/Anion_transptr"/>
</dbReference>
<evidence type="ECO:0000256" key="1">
    <source>
        <dbReference type="ARBA" id="ARBA00004496"/>
    </source>
</evidence>
<dbReference type="Gene3D" id="3.30.1340.10">
    <property type="entry name" value="HPr-like"/>
    <property type="match status" value="1"/>
</dbReference>
<dbReference type="PROSITE" id="PS00369">
    <property type="entry name" value="PTS_HPR_HIS"/>
    <property type="match status" value="1"/>
</dbReference>
<evidence type="ECO:0000256" key="5">
    <source>
        <dbReference type="ARBA" id="ARBA00022597"/>
    </source>
</evidence>
<keyword evidence="8" id="KW-0418">Kinase</keyword>
<dbReference type="InterPro" id="IPR035895">
    <property type="entry name" value="HPr-like_sf"/>
</dbReference>
<evidence type="ECO:0000256" key="2">
    <source>
        <dbReference type="ARBA" id="ARBA00022448"/>
    </source>
</evidence>
<dbReference type="EMBL" id="CP040428">
    <property type="protein sequence ID" value="QCT22794.1"/>
    <property type="molecule type" value="Genomic_DNA"/>
</dbReference>
<dbReference type="GO" id="GO:0009401">
    <property type="term" value="P:phosphoenolpyruvate-dependent sugar phosphotransferase system"/>
    <property type="evidence" value="ECO:0007669"/>
    <property type="project" value="UniProtKB-KW"/>
</dbReference>
<dbReference type="PROSITE" id="PS00589">
    <property type="entry name" value="PTS_HPR_SER"/>
    <property type="match status" value="1"/>
</dbReference>
<keyword evidence="3" id="KW-0963">Cytoplasm</keyword>
<keyword evidence="5" id="KW-0762">Sugar transport</keyword>
<evidence type="ECO:0000313" key="10">
    <source>
        <dbReference type="EMBL" id="QCT22794.1"/>
    </source>
</evidence>
<dbReference type="InterPro" id="IPR000032">
    <property type="entry name" value="HPr-like"/>
</dbReference>
<evidence type="ECO:0000256" key="3">
    <source>
        <dbReference type="ARBA" id="ARBA00022490"/>
    </source>
</evidence>
<dbReference type="SUPFAM" id="SSF55594">
    <property type="entry name" value="HPr-like"/>
    <property type="match status" value="1"/>
</dbReference>
<name>A0A4P8YSA0_9ENTR</name>
<proteinExistence type="predicted"/>
<keyword evidence="4" id="KW-0597">Phosphoprotein</keyword>
<feature type="domain" description="HPr" evidence="9">
    <location>
        <begin position="143"/>
        <end position="233"/>
    </location>
</feature>
<protein>
    <submittedName>
        <fullName evidence="10">HPr family phosphocarrier protein</fullName>
    </submittedName>
</protein>
<keyword evidence="7" id="KW-0598">Phosphotransferase system</keyword>
<evidence type="ECO:0000256" key="8">
    <source>
        <dbReference type="ARBA" id="ARBA00022777"/>
    </source>
</evidence>
<keyword evidence="2" id="KW-0813">Transport</keyword>
<keyword evidence="6" id="KW-0808">Transferase</keyword>
<dbReference type="KEGG" id="izh:FEM41_21945"/>
<evidence type="ECO:0000256" key="6">
    <source>
        <dbReference type="ARBA" id="ARBA00022679"/>
    </source>
</evidence>
<dbReference type="Proteomes" id="UP000302163">
    <property type="component" value="Chromosome"/>
</dbReference>
<gene>
    <name evidence="10" type="ORF">FEM41_21945</name>
</gene>
<dbReference type="PROSITE" id="PS51350">
    <property type="entry name" value="PTS_HPR_DOM"/>
    <property type="match status" value="1"/>
</dbReference>
<reference evidence="10 11" key="1">
    <citation type="submission" date="2019-05" db="EMBL/GenBank/DDBJ databases">
        <title>Complete genome sequence of Izhakiella calystegiae KSNA2, an endophyte isolated from beach morning glory (Calystegia soldanella).</title>
        <authorList>
            <person name="Jiang L."/>
            <person name="Jeong J.C."/>
            <person name="Kim C.Y."/>
            <person name="Kim D.H."/>
            <person name="Kim S.W."/>
            <person name="Lee j."/>
        </authorList>
    </citation>
    <scope>NUCLEOTIDE SEQUENCE [LARGE SCALE GENOMIC DNA]</scope>
    <source>
        <strain evidence="10 11">KSNA2</strain>
    </source>
</reference>
<dbReference type="PANTHER" id="PTHR30181">
    <property type="entry name" value="MANNITOL PERMEASE IIC COMPONENT"/>
    <property type="match status" value="1"/>
</dbReference>
<dbReference type="InterPro" id="IPR050893">
    <property type="entry name" value="Sugar_PTS"/>
</dbReference>
<evidence type="ECO:0000313" key="11">
    <source>
        <dbReference type="Proteomes" id="UP000302163"/>
    </source>
</evidence>
<dbReference type="Pfam" id="PF00381">
    <property type="entry name" value="PTS-HPr"/>
    <property type="match status" value="1"/>
</dbReference>
<keyword evidence="11" id="KW-1185">Reference proteome</keyword>